<dbReference type="SUPFAM" id="SSF56935">
    <property type="entry name" value="Porins"/>
    <property type="match status" value="1"/>
</dbReference>
<evidence type="ECO:0000256" key="6">
    <source>
        <dbReference type="SAM" id="MobiDB-lite"/>
    </source>
</evidence>
<dbReference type="InterPro" id="IPR000531">
    <property type="entry name" value="Beta-barrel_TonB"/>
</dbReference>
<evidence type="ECO:0000256" key="2">
    <source>
        <dbReference type="ARBA" id="ARBA00022729"/>
    </source>
</evidence>
<dbReference type="Pfam" id="PF07715">
    <property type="entry name" value="Plug"/>
    <property type="match status" value="1"/>
</dbReference>
<evidence type="ECO:0000256" key="5">
    <source>
        <dbReference type="RuleBase" id="RU003357"/>
    </source>
</evidence>
<dbReference type="Proteomes" id="UP000275012">
    <property type="component" value="Unassembled WGS sequence"/>
</dbReference>
<dbReference type="Gene3D" id="2.40.170.20">
    <property type="entry name" value="TonB-dependent receptor, beta-barrel domain"/>
    <property type="match status" value="1"/>
</dbReference>
<keyword evidence="10" id="KW-0675">Receptor</keyword>
<evidence type="ECO:0000259" key="9">
    <source>
        <dbReference type="Pfam" id="PF07715"/>
    </source>
</evidence>
<dbReference type="OrthoDB" id="6276154at2"/>
<name>A0A3M2I1P1_9GAMM</name>
<keyword evidence="4" id="KW-0998">Cell outer membrane</keyword>
<evidence type="ECO:0000256" key="3">
    <source>
        <dbReference type="ARBA" id="ARBA00023136"/>
    </source>
</evidence>
<dbReference type="PROSITE" id="PS00430">
    <property type="entry name" value="TONB_DEPENDENT_REC_1"/>
    <property type="match status" value="1"/>
</dbReference>
<dbReference type="Pfam" id="PF00593">
    <property type="entry name" value="TonB_dep_Rec_b-barrel"/>
    <property type="match status" value="1"/>
</dbReference>
<dbReference type="PANTHER" id="PTHR47234">
    <property type="match status" value="1"/>
</dbReference>
<accession>A0A3M2I1P1</accession>
<feature type="domain" description="TonB-dependent receptor plug" evidence="9">
    <location>
        <begin position="60"/>
        <end position="180"/>
    </location>
</feature>
<dbReference type="PANTHER" id="PTHR47234:SF2">
    <property type="entry name" value="TONB-DEPENDENT RECEPTOR"/>
    <property type="match status" value="1"/>
</dbReference>
<organism evidence="10 11">
    <name type="scientific">Solilutibacter pythonis</name>
    <dbReference type="NCBI Taxonomy" id="2483112"/>
    <lineage>
        <taxon>Bacteria</taxon>
        <taxon>Pseudomonadati</taxon>
        <taxon>Pseudomonadota</taxon>
        <taxon>Gammaproteobacteria</taxon>
        <taxon>Lysobacterales</taxon>
        <taxon>Lysobacteraceae</taxon>
        <taxon>Solilutibacter</taxon>
    </lineage>
</organism>
<comment type="similarity">
    <text evidence="5">Belongs to the TonB-dependent receptor family.</text>
</comment>
<comment type="caution">
    <text evidence="10">The sequence shown here is derived from an EMBL/GenBank/DDBJ whole genome shotgun (WGS) entry which is preliminary data.</text>
</comment>
<dbReference type="GO" id="GO:0009279">
    <property type="term" value="C:cell outer membrane"/>
    <property type="evidence" value="ECO:0007669"/>
    <property type="project" value="UniProtKB-SubCell"/>
</dbReference>
<evidence type="ECO:0000313" key="10">
    <source>
        <dbReference type="EMBL" id="RMH93890.1"/>
    </source>
</evidence>
<dbReference type="InterPro" id="IPR010916">
    <property type="entry name" value="TonB_box_CS"/>
</dbReference>
<evidence type="ECO:0000313" key="11">
    <source>
        <dbReference type="Proteomes" id="UP000275012"/>
    </source>
</evidence>
<dbReference type="InterPro" id="IPR036942">
    <property type="entry name" value="Beta-barrel_TonB_sf"/>
</dbReference>
<keyword evidence="11" id="KW-1185">Reference proteome</keyword>
<keyword evidence="3 5" id="KW-0472">Membrane</keyword>
<evidence type="ECO:0000259" key="8">
    <source>
        <dbReference type="Pfam" id="PF00593"/>
    </source>
</evidence>
<reference evidence="10 11" key="1">
    <citation type="submission" date="2018-10" db="EMBL/GenBank/DDBJ databases">
        <title>Proposal of Lysobacter pythonis sp. nov. isolated from royal pythons (Python regius).</title>
        <authorList>
            <person name="Hans-Juergen B."/>
            <person name="Huptas C."/>
            <person name="Sandra B."/>
            <person name="Igor L."/>
            <person name="Joachim S."/>
            <person name="Siegfried S."/>
            <person name="Mareike W."/>
            <person name="Peter K."/>
        </authorList>
    </citation>
    <scope>NUCLEOTIDE SEQUENCE [LARGE SCALE GENOMIC DNA]</scope>
    <source>
        <strain evidence="10 11">4284/11</strain>
    </source>
</reference>
<dbReference type="AlphaFoldDB" id="A0A3M2I1P1"/>
<feature type="chain" id="PRO_5018328077" evidence="7">
    <location>
        <begin position="23"/>
        <end position="1021"/>
    </location>
</feature>
<gene>
    <name evidence="10" type="ORF">EBB59_04085</name>
</gene>
<keyword evidence="2 7" id="KW-0732">Signal</keyword>
<dbReference type="InterPro" id="IPR012910">
    <property type="entry name" value="Plug_dom"/>
</dbReference>
<sequence>MFRHPLACAVFAALVAPGVALAQSTTQPPSDADGQTSKQTPRSLDTITVTGSRILRAGFDTLEPAQVISREEITQLGITNVAESLFRQPGFSAGASYRGDQSGFGAGVNFISRFGLGSNRELTLVNGRRFVSSNPPTQFGPASGGLQVDLSAIPTALIERVESIGIGGAPTYGSDAITGVTNLILRKDFEGVETTMGFGSTTYGDNIRFNFSSTFGKNFSDNRGNFTITASHDRNNGVLANSREFYRQNIAIVPNPNADMIKKFMPGRDPATDGRLSPGVGFDTSSADGIPGSVYIRNRTLSAITFGGMLLPATGNLIKNGAGQLLGFGPGSDQYFQFNSSGRLATFDPGMPFGTRMQSSGGDGMRLNDTIQLISDLDRSNVFATGRYDFTDSIRAFAELSWFKSKALEIADQSIYNGPYFSNLSLPLTFSIDNPFINPEDRATLAALGVTSFRLSRASRDIVENNSSSTSTIKRIVFGLDGIFDIGSRQAQWEVSINHGRGNFEYGGYALNQQKFINAINVRRDTNGNIVCDSSVTGTVADPACVPLNLFGLNSPSAEAKAYVTTPTLAHAANQQTVFNANMTVGLFDLPGGEFKVNGGYEQRHEKGSFTPDAFQQAGLGRSVPIQAISGSFKTREIFVEALAPIFGGDRSYPGLNRLEVTLKGRRVNNSLAGLFDAYTYGLQYEPFAGLQLRGNKTRSFRAPAIVELFQPVSTAFFSIPEACTPSNIGGGQTPDIRRRNCQAFFAAYPGVDPSTFAANSGTQQGTSGGNLNLRNEQAESWTAGIVFQPTFVKGLTMAVDYYKINMTEAITSLRAAQIVSACFDNPNFNANDPKNGNEFCKMISRDPSTGVANSIRTQRVNGQLLNFKGWTGEVRYSLNLADYGWGEGRINLGFFGYFPKSLQSQVTPVVPPAESIGSYGYSRRQYQWSAGFVGKHWMYGLAANYNSSTILDVQASNLPEQRDIYTRPSFTKWDGYLGYKFNEKVRVNLSIINLRNKIGPYPFVDDSLGRRYMLTSTYKF</sequence>
<evidence type="ECO:0000256" key="4">
    <source>
        <dbReference type="ARBA" id="ARBA00023237"/>
    </source>
</evidence>
<dbReference type="InterPro" id="IPR037066">
    <property type="entry name" value="Plug_dom_sf"/>
</dbReference>
<evidence type="ECO:0000256" key="7">
    <source>
        <dbReference type="SAM" id="SignalP"/>
    </source>
</evidence>
<proteinExistence type="inferred from homology"/>
<feature type="domain" description="TonB-dependent receptor-like beta-barrel" evidence="8">
    <location>
        <begin position="525"/>
        <end position="995"/>
    </location>
</feature>
<feature type="signal peptide" evidence="7">
    <location>
        <begin position="1"/>
        <end position="22"/>
    </location>
</feature>
<keyword evidence="5" id="KW-0798">TonB box</keyword>
<feature type="region of interest" description="Disordered" evidence="6">
    <location>
        <begin position="23"/>
        <end position="43"/>
    </location>
</feature>
<evidence type="ECO:0000256" key="1">
    <source>
        <dbReference type="ARBA" id="ARBA00004442"/>
    </source>
</evidence>
<protein>
    <submittedName>
        <fullName evidence="10">TonB-dependent receptor</fullName>
    </submittedName>
</protein>
<dbReference type="Gene3D" id="2.170.130.10">
    <property type="entry name" value="TonB-dependent receptor, plug domain"/>
    <property type="match status" value="1"/>
</dbReference>
<comment type="subcellular location">
    <subcellularLocation>
        <location evidence="1 5">Cell outer membrane</location>
    </subcellularLocation>
</comment>
<dbReference type="EMBL" id="RFLY01000004">
    <property type="protein sequence ID" value="RMH93890.1"/>
    <property type="molecule type" value="Genomic_DNA"/>
</dbReference>